<comment type="similarity">
    <text evidence="1">Belongs to the bacterial sugar transferase family.</text>
</comment>
<accession>A0ABM7X3E1</accession>
<keyword evidence="3" id="KW-0808">Transferase</keyword>
<dbReference type="Proteomes" id="UP001162891">
    <property type="component" value="Chromosome"/>
</dbReference>
<organism evidence="3 4">
    <name type="scientific">Anaeromyxobacter oryzae</name>
    <dbReference type="NCBI Taxonomy" id="2918170"/>
    <lineage>
        <taxon>Bacteria</taxon>
        <taxon>Pseudomonadati</taxon>
        <taxon>Myxococcota</taxon>
        <taxon>Myxococcia</taxon>
        <taxon>Myxococcales</taxon>
        <taxon>Cystobacterineae</taxon>
        <taxon>Anaeromyxobacteraceae</taxon>
        <taxon>Anaeromyxobacter</taxon>
    </lineage>
</organism>
<proteinExistence type="inferred from homology"/>
<reference evidence="4" key="1">
    <citation type="journal article" date="2022" name="Int. J. Syst. Evol. Microbiol.">
        <title>Anaeromyxobacter oryzae sp. nov., Anaeromyxobacter diazotrophicus sp. nov. and Anaeromyxobacter paludicola sp. nov., isolated from paddy soils.</title>
        <authorList>
            <person name="Itoh H."/>
            <person name="Xu Z."/>
            <person name="Mise K."/>
            <person name="Masuda Y."/>
            <person name="Ushijima N."/>
            <person name="Hayakawa C."/>
            <person name="Shiratori Y."/>
            <person name="Senoo K."/>
        </authorList>
    </citation>
    <scope>NUCLEOTIDE SEQUENCE [LARGE SCALE GENOMIC DNA]</scope>
    <source>
        <strain evidence="4">Red232</strain>
    </source>
</reference>
<name>A0ABM7X3E1_9BACT</name>
<evidence type="ECO:0000256" key="1">
    <source>
        <dbReference type="ARBA" id="ARBA00006464"/>
    </source>
</evidence>
<dbReference type="PANTHER" id="PTHR30576">
    <property type="entry name" value="COLANIC BIOSYNTHESIS UDP-GLUCOSE LIPID CARRIER TRANSFERASE"/>
    <property type="match status" value="1"/>
</dbReference>
<evidence type="ECO:0000313" key="4">
    <source>
        <dbReference type="Proteomes" id="UP001162891"/>
    </source>
</evidence>
<keyword evidence="4" id="KW-1185">Reference proteome</keyword>
<dbReference type="EMBL" id="AP025591">
    <property type="protein sequence ID" value="BDG06316.1"/>
    <property type="molecule type" value="Genomic_DNA"/>
</dbReference>
<protein>
    <submittedName>
        <fullName evidence="3">Glycosyl transferase</fullName>
    </submittedName>
</protein>
<evidence type="ECO:0000259" key="2">
    <source>
        <dbReference type="Pfam" id="PF02397"/>
    </source>
</evidence>
<gene>
    <name evidence="3" type="primary">wlbG</name>
    <name evidence="3" type="ORF">AMOR_53120</name>
</gene>
<evidence type="ECO:0000313" key="3">
    <source>
        <dbReference type="EMBL" id="BDG06316.1"/>
    </source>
</evidence>
<dbReference type="Pfam" id="PF02397">
    <property type="entry name" value="Bac_transf"/>
    <property type="match status" value="1"/>
</dbReference>
<dbReference type="InterPro" id="IPR003362">
    <property type="entry name" value="Bact_transf"/>
</dbReference>
<feature type="domain" description="Bacterial sugar transferase" evidence="2">
    <location>
        <begin position="9"/>
        <end position="199"/>
    </location>
</feature>
<dbReference type="PANTHER" id="PTHR30576:SF20">
    <property type="entry name" value="QUINOVOSAMINEPHOSPHOTRANSFERAE-RELATED"/>
    <property type="match status" value="1"/>
</dbReference>
<sequence>MARGYRFVKRAMDVVASASALVVLAPVMGALALAVKLDSAGPVLFRQRRAGLGNRPFTILKFRSMRNGASGPSVTASLDGRVTRVGRFLRRHKLDELPQLWNVLVGDMSLVGPRPEVERYVRLFPEAYARILTVRPGLTDFAALEYRDEEAALGASPDPEAAYTAVVLPTKIALYHRYLDEMSLGTDVVLVLRTLAVLLR</sequence>
<dbReference type="GO" id="GO:0016740">
    <property type="term" value="F:transferase activity"/>
    <property type="evidence" value="ECO:0007669"/>
    <property type="project" value="UniProtKB-KW"/>
</dbReference>